<dbReference type="RefSeq" id="WP_128105401.1">
    <property type="nucleotide sequence ID" value="NZ_CP042808.1"/>
</dbReference>
<accession>A0A5B9GL22</accession>
<dbReference type="EMBL" id="CP042808">
    <property type="protein sequence ID" value="QEE85406.1"/>
    <property type="molecule type" value="Genomic_DNA"/>
</dbReference>
<evidence type="ECO:0008006" key="3">
    <source>
        <dbReference type="Google" id="ProtNLM"/>
    </source>
</evidence>
<dbReference type="Proteomes" id="UP000287027">
    <property type="component" value="Chromosome"/>
</dbReference>
<gene>
    <name evidence="1" type="ORF">EOV40_006490</name>
</gene>
<dbReference type="KEGG" id="aoy:EOV40_006490"/>
<proteinExistence type="predicted"/>
<keyword evidence="2" id="KW-1185">Reference proteome</keyword>
<reference evidence="1 2" key="1">
    <citation type="submission" date="2019-08" db="EMBL/GenBank/DDBJ databases">
        <title>Acetobacter oryzioeni sp. nov., isolated from Korean rice wine vinegar.</title>
        <authorList>
            <person name="Baek J.H."/>
            <person name="Kim K.H."/>
            <person name="Jeon C.O."/>
            <person name="Han D.M."/>
        </authorList>
    </citation>
    <scope>NUCLEOTIDE SEQUENCE [LARGE SCALE GENOMIC DNA]</scope>
    <source>
        <strain evidence="1 2">B6</strain>
    </source>
</reference>
<sequence>MVEPSSPYVIRAPQFDALTDARRIRATAQEEAAAYLEEAHRQADAVRLAAKADAEALKEEARMQGQAEVRAYLQSCENSLADIAFLVARRLIDDLPQDEKLMRLVKTALHDLPAQMGMVVKVPMSEGNALRKAMQQEGGVLEGLTVMECPGLENGECVLQHEQGQTRLDVTAQLRALWQGAAA</sequence>
<dbReference type="AlphaFoldDB" id="A0A5B9GL22"/>
<evidence type="ECO:0000313" key="1">
    <source>
        <dbReference type="EMBL" id="QEE85406.1"/>
    </source>
</evidence>
<protein>
    <recommendedName>
        <fullName evidence="3">HrpE/YscL family type III secretion apparatus protein</fullName>
    </recommendedName>
</protein>
<evidence type="ECO:0000313" key="2">
    <source>
        <dbReference type="Proteomes" id="UP000287027"/>
    </source>
</evidence>
<organism evidence="1 2">
    <name type="scientific">Acetobacter oryzoeni</name>
    <dbReference type="NCBI Taxonomy" id="2500548"/>
    <lineage>
        <taxon>Bacteria</taxon>
        <taxon>Pseudomonadati</taxon>
        <taxon>Pseudomonadota</taxon>
        <taxon>Alphaproteobacteria</taxon>
        <taxon>Acetobacterales</taxon>
        <taxon>Acetobacteraceae</taxon>
        <taxon>Acetobacter</taxon>
    </lineage>
</organism>
<name>A0A5B9GL22_9PROT</name>